<dbReference type="PANTHER" id="PTHR10742">
    <property type="entry name" value="FLAVIN MONOAMINE OXIDASE"/>
    <property type="match status" value="1"/>
</dbReference>
<dbReference type="SUPFAM" id="SSF54373">
    <property type="entry name" value="FAD-linked reductases, C-terminal domain"/>
    <property type="match status" value="1"/>
</dbReference>
<dbReference type="SUPFAM" id="SSF51905">
    <property type="entry name" value="FAD/NAD(P)-binding domain"/>
    <property type="match status" value="1"/>
</dbReference>
<dbReference type="PANTHER" id="PTHR10742:SF410">
    <property type="entry name" value="LYSINE-SPECIFIC HISTONE DEMETHYLASE 2"/>
    <property type="match status" value="1"/>
</dbReference>
<evidence type="ECO:0000256" key="5">
    <source>
        <dbReference type="ARBA" id="ARBA00023070"/>
    </source>
</evidence>
<keyword evidence="9" id="KW-1185">Reference proteome</keyword>
<sequence>MIVVIGGGAAGIAAARVLRDAQADVLLVEAAAHLGGRARSVALPLALSPTSPETGWVNVDAGCGWLHSAQRNPWTKLAEHYGFSVDRSPTNWTTQWRDLGFPPADHAAFGAAWQRWEEAAHAALGGPDRPLSDFIAADDRWRPMIDAISGYVNGAPLAQVSLHDWAAYEDAASEDNWTVEQGYGSVVRHHAAGVPVQLDTIVSRIDHRGRTIRIDTNRGTIAADRVILCVPTSVLAREAISFDPPLPAKHAAAADLPLGLADKVFLQVTGGGLPRNGHLTGNPHSACTASHRLSPFGWPLIESFFGGDCAEALEQAGEGAAADFAIGELVALLGSEWRRRLTPLASTRWRAEPHIHGSYSHARVGAAGKRAVLAEPVDERLFFAGEACSAHDFSTAHGAYETGVAAARAVLAQRTLAAR</sequence>
<comment type="caution">
    <text evidence="8">The sequence shown here is derived from an EMBL/GenBank/DDBJ whole genome shotgun (WGS) entry which is preliminary data.</text>
</comment>
<evidence type="ECO:0000259" key="7">
    <source>
        <dbReference type="Pfam" id="PF01593"/>
    </source>
</evidence>
<evidence type="ECO:0000256" key="3">
    <source>
        <dbReference type="ARBA" id="ARBA00012535"/>
    </source>
</evidence>
<proteinExistence type="inferred from homology"/>
<keyword evidence="5" id="KW-0073">Auxin biosynthesis</keyword>
<comment type="pathway">
    <text evidence="1">Plant hormone metabolism; auxin biosynthesis.</text>
</comment>
<evidence type="ECO:0000313" key="8">
    <source>
        <dbReference type="EMBL" id="MFC3580575.1"/>
    </source>
</evidence>
<reference evidence="9" key="1">
    <citation type="journal article" date="2019" name="Int. J. Syst. Evol. Microbiol.">
        <title>The Global Catalogue of Microorganisms (GCM) 10K type strain sequencing project: providing services to taxonomists for standard genome sequencing and annotation.</title>
        <authorList>
            <consortium name="The Broad Institute Genomics Platform"/>
            <consortium name="The Broad Institute Genome Sequencing Center for Infectious Disease"/>
            <person name="Wu L."/>
            <person name="Ma J."/>
        </authorList>
    </citation>
    <scope>NUCLEOTIDE SEQUENCE [LARGE SCALE GENOMIC DNA]</scope>
    <source>
        <strain evidence="9">KCTC 42739</strain>
    </source>
</reference>
<dbReference type="Proteomes" id="UP001595713">
    <property type="component" value="Unassembled WGS sequence"/>
</dbReference>
<dbReference type="InterPro" id="IPR050281">
    <property type="entry name" value="Flavin_monoamine_oxidase"/>
</dbReference>
<evidence type="ECO:0000256" key="2">
    <source>
        <dbReference type="ARBA" id="ARBA00005833"/>
    </source>
</evidence>
<dbReference type="Pfam" id="PF01593">
    <property type="entry name" value="Amino_oxidase"/>
    <property type="match status" value="1"/>
</dbReference>
<evidence type="ECO:0000256" key="1">
    <source>
        <dbReference type="ARBA" id="ARBA00004814"/>
    </source>
</evidence>
<evidence type="ECO:0000256" key="6">
    <source>
        <dbReference type="ARBA" id="ARBA00047321"/>
    </source>
</evidence>
<gene>
    <name evidence="8" type="ORF">ACFONA_10410</name>
</gene>
<evidence type="ECO:0000256" key="4">
    <source>
        <dbReference type="ARBA" id="ARBA00017871"/>
    </source>
</evidence>
<name>A0ABV7SWV2_9SPHN</name>
<comment type="catalytic activity">
    <reaction evidence="6">
        <text>L-tryptophan + O2 = indole-3-acetamide + CO2 + H2O</text>
        <dbReference type="Rhea" id="RHEA:16165"/>
        <dbReference type="ChEBI" id="CHEBI:15377"/>
        <dbReference type="ChEBI" id="CHEBI:15379"/>
        <dbReference type="ChEBI" id="CHEBI:16031"/>
        <dbReference type="ChEBI" id="CHEBI:16526"/>
        <dbReference type="ChEBI" id="CHEBI:57912"/>
        <dbReference type="EC" id="1.13.12.3"/>
    </reaction>
</comment>
<feature type="domain" description="Amine oxidase" evidence="7">
    <location>
        <begin position="139"/>
        <end position="411"/>
    </location>
</feature>
<dbReference type="EC" id="1.13.12.3" evidence="3"/>
<evidence type="ECO:0000313" key="9">
    <source>
        <dbReference type="Proteomes" id="UP001595713"/>
    </source>
</evidence>
<dbReference type="InterPro" id="IPR036188">
    <property type="entry name" value="FAD/NAD-bd_sf"/>
</dbReference>
<accession>A0ABV7SWV2</accession>
<protein>
    <recommendedName>
        <fullName evidence="4">Tryptophan 2-monooxygenase</fullName>
        <ecNumber evidence="3">1.13.12.3</ecNumber>
    </recommendedName>
</protein>
<dbReference type="InterPro" id="IPR002937">
    <property type="entry name" value="Amino_oxidase"/>
</dbReference>
<dbReference type="RefSeq" id="WP_261294852.1">
    <property type="nucleotide sequence ID" value="NZ_JANQBK010000011.1"/>
</dbReference>
<comment type="similarity">
    <text evidence="2">Belongs to the tryptophan 2-monooxygenase family.</text>
</comment>
<dbReference type="Pfam" id="PF13450">
    <property type="entry name" value="NAD_binding_8"/>
    <property type="match status" value="1"/>
</dbReference>
<dbReference type="Gene3D" id="3.50.50.60">
    <property type="entry name" value="FAD/NAD(P)-binding domain"/>
    <property type="match status" value="1"/>
</dbReference>
<organism evidence="8 9">
    <name type="scientific">Sphingomonas hylomeconis</name>
    <dbReference type="NCBI Taxonomy" id="1395958"/>
    <lineage>
        <taxon>Bacteria</taxon>
        <taxon>Pseudomonadati</taxon>
        <taxon>Pseudomonadota</taxon>
        <taxon>Alphaproteobacteria</taxon>
        <taxon>Sphingomonadales</taxon>
        <taxon>Sphingomonadaceae</taxon>
        <taxon>Sphingomonas</taxon>
    </lineage>
</organism>
<dbReference type="EMBL" id="JBHRXP010000004">
    <property type="protein sequence ID" value="MFC3580575.1"/>
    <property type="molecule type" value="Genomic_DNA"/>
</dbReference>